<feature type="compositionally biased region" description="Polar residues" evidence="4">
    <location>
        <begin position="1"/>
        <end position="14"/>
    </location>
</feature>
<dbReference type="GeneID" id="77676541"/>
<reference evidence="5 6" key="1">
    <citation type="journal article" date="2014" name="Genome Announc.">
        <title>Genome Sequence of the Microsporidian Species Nematocida sp1 Strain ERTm6 (ATCC PRA-372).</title>
        <authorList>
            <person name="Bakowski M.A."/>
            <person name="Priest M."/>
            <person name="Young S."/>
            <person name="Cuomo C.A."/>
            <person name="Troemel E.R."/>
        </authorList>
    </citation>
    <scope>NUCLEOTIDE SEQUENCE [LARGE SCALE GENOMIC DNA]</scope>
    <source>
        <strain evidence="5 6">ERTm6</strain>
    </source>
</reference>
<dbReference type="SMART" id="SM00369">
    <property type="entry name" value="LRR_TYP"/>
    <property type="match status" value="4"/>
</dbReference>
<feature type="region of interest" description="Disordered" evidence="4">
    <location>
        <begin position="1"/>
        <end position="23"/>
    </location>
</feature>
<dbReference type="Gene3D" id="3.80.10.10">
    <property type="entry name" value="Ribonuclease Inhibitor"/>
    <property type="match status" value="3"/>
</dbReference>
<evidence type="ECO:0000313" key="5">
    <source>
        <dbReference type="EMBL" id="KFG25590.1"/>
    </source>
</evidence>
<dbReference type="HOGENOM" id="CLU_448406_0_0_1"/>
<dbReference type="EMBL" id="AKIJ01000004">
    <property type="protein sequence ID" value="KFG25590.1"/>
    <property type="molecule type" value="Genomic_DNA"/>
</dbReference>
<protein>
    <submittedName>
        <fullName evidence="5">Uncharacterized protein</fullName>
    </submittedName>
</protein>
<keyword evidence="6" id="KW-1185">Reference proteome</keyword>
<evidence type="ECO:0000256" key="4">
    <source>
        <dbReference type="SAM" id="MobiDB-lite"/>
    </source>
</evidence>
<dbReference type="Proteomes" id="UP000054524">
    <property type="component" value="Unassembled WGS sequence"/>
</dbReference>
<name>A0A086J0C2_NEMA1</name>
<keyword evidence="1" id="KW-0433">Leucine-rich repeat</keyword>
<dbReference type="InterPro" id="IPR032675">
    <property type="entry name" value="LRR_dom_sf"/>
</dbReference>
<evidence type="ECO:0000256" key="2">
    <source>
        <dbReference type="ARBA" id="ARBA00022729"/>
    </source>
</evidence>
<evidence type="ECO:0000256" key="1">
    <source>
        <dbReference type="ARBA" id="ARBA00022614"/>
    </source>
</evidence>
<dbReference type="PROSITE" id="PS51450">
    <property type="entry name" value="LRR"/>
    <property type="match status" value="1"/>
</dbReference>
<dbReference type="RefSeq" id="XP_052904145.1">
    <property type="nucleotide sequence ID" value="XM_053049195.1"/>
</dbReference>
<evidence type="ECO:0000313" key="6">
    <source>
        <dbReference type="Proteomes" id="UP000054524"/>
    </source>
</evidence>
<comment type="caution">
    <text evidence="5">The sequence shown here is derived from an EMBL/GenBank/DDBJ whole genome shotgun (WGS) entry which is preliminary data.</text>
</comment>
<dbReference type="PANTHER" id="PTHR24373">
    <property type="entry name" value="SLIT RELATED LEUCINE-RICH REPEAT NEURONAL PROTEIN"/>
    <property type="match status" value="1"/>
</dbReference>
<keyword evidence="3" id="KW-0677">Repeat</keyword>
<sequence length="609" mass="69353">MRAQPTYNENTNNISDKHNTKPFHSKILSRKGRGLEDDKWIGSAVMENVEVLILDENQLSTLPNGVLARCFPKLKVLSMKNCSVGKLSIEALSHPVLEVLDLQGSKNLTRLSVWEEESKDVSLVGLPSLQILNLLDTNVSMLDPMWFNYMPNLLWLHMHCENICGGCGFGFLGVLDVLQCLKFTGITTGACLSCKTENHSAGFSTAIKFSIYNMVCNMSSLVTLDLSGRNMNIDYFIFHAPLPYLEGLRMQGKLMRDMSLRDWPGIIKTIKHLSLGVIDDSEEQSVQKTQGEATFYAEKILEASNLESLSFDCETVRRIKFSLGTRKVVFPYLRHLTIKNCDLRPLTFFNKENAPALDSLEIISCSFTEGYFYTIKKRLGNRLRSLRIGIEKMDAPQAIYDLFTFIRSHKNLEILHLSVCDTITESQSFYKYFSDQPSLKELYVIGKMSIQRMKRFLYQLGRCSSLTTLLLDIEDPCLVLSYFYPIRSLHFLSLKGTFKNHSNFFVNQSTTQDDFAKISEMGLLQVLDVSYCGLTKFPASILPHLMSLRYLYLNNNHLHDMSESMLSYLASIKEEPLFIDISNNPTDINKIEQTICNNTWLGVSGYVLY</sequence>
<dbReference type="InterPro" id="IPR001611">
    <property type="entry name" value="Leu-rich_rpt"/>
</dbReference>
<dbReference type="PANTHER" id="PTHR24373:SF275">
    <property type="entry name" value="TIR DOMAIN-CONTAINING PROTEIN"/>
    <property type="match status" value="1"/>
</dbReference>
<dbReference type="AlphaFoldDB" id="A0A086J0C2"/>
<proteinExistence type="predicted"/>
<accession>A0A086J0C2</accession>
<gene>
    <name evidence="5" type="ORF">NESG_01568</name>
</gene>
<dbReference type="InterPro" id="IPR003591">
    <property type="entry name" value="Leu-rich_rpt_typical-subtyp"/>
</dbReference>
<keyword evidence="2" id="KW-0732">Signal</keyword>
<organism evidence="5 6">
    <name type="scientific">Nematocida ausubeli (strain ATCC PRA-371 / ERTm2)</name>
    <name type="common">Nematode killer fungus</name>
    <dbReference type="NCBI Taxonomy" id="1913371"/>
    <lineage>
        <taxon>Eukaryota</taxon>
        <taxon>Fungi</taxon>
        <taxon>Fungi incertae sedis</taxon>
        <taxon>Microsporidia</taxon>
        <taxon>Nematocida</taxon>
    </lineage>
</organism>
<evidence type="ECO:0000256" key="3">
    <source>
        <dbReference type="ARBA" id="ARBA00022737"/>
    </source>
</evidence>
<dbReference type="SUPFAM" id="SSF52058">
    <property type="entry name" value="L domain-like"/>
    <property type="match status" value="1"/>
</dbReference>
<dbReference type="InterPro" id="IPR050328">
    <property type="entry name" value="Dev_Immune_Receptor"/>
</dbReference>